<reference evidence="1" key="1">
    <citation type="journal article" date="2013" name="Genome Biol.">
        <title>Draft genome of the mountain pine beetle, Dendroctonus ponderosae Hopkins, a major forest pest.</title>
        <authorList>
            <person name="Keeling C.I."/>
            <person name="Yuen M.M."/>
            <person name="Liao N.Y."/>
            <person name="Docking T.R."/>
            <person name="Chan S.K."/>
            <person name="Taylor G.A."/>
            <person name="Palmquist D.L."/>
            <person name="Jackman S.D."/>
            <person name="Nguyen A."/>
            <person name="Li M."/>
            <person name="Henderson H."/>
            <person name="Janes J.K."/>
            <person name="Zhao Y."/>
            <person name="Pandoh P."/>
            <person name="Moore R."/>
            <person name="Sperling F.A."/>
            <person name="Huber D.P."/>
            <person name="Birol I."/>
            <person name="Jones S.J."/>
            <person name="Bohlmann J."/>
        </authorList>
    </citation>
    <scope>NUCLEOTIDE SEQUENCE</scope>
</reference>
<sequence length="93" mass="10983">MKDELLAISEKVVIRMDDLITWITVETEWTWGRLAKCEEELKEIKVEPDQLASPRKPAGNNFALSEITMDFSDIEQERLKYVENSQHLNLQFW</sequence>
<proteinExistence type="predicted"/>
<accession>N6UEK1</accession>
<gene>
    <name evidence="1" type="ORF">YQE_04491</name>
</gene>
<evidence type="ECO:0000313" key="1">
    <source>
        <dbReference type="EMBL" id="ENN79051.1"/>
    </source>
</evidence>
<dbReference type="EMBL" id="KB740754">
    <property type="protein sequence ID" value="ENN79051.1"/>
    <property type="molecule type" value="Genomic_DNA"/>
</dbReference>
<name>N6UEK1_DENPD</name>
<dbReference type="AlphaFoldDB" id="N6UEK1"/>
<organism evidence="1">
    <name type="scientific">Dendroctonus ponderosae</name>
    <name type="common">Mountain pine beetle</name>
    <dbReference type="NCBI Taxonomy" id="77166"/>
    <lineage>
        <taxon>Eukaryota</taxon>
        <taxon>Metazoa</taxon>
        <taxon>Ecdysozoa</taxon>
        <taxon>Arthropoda</taxon>
        <taxon>Hexapoda</taxon>
        <taxon>Insecta</taxon>
        <taxon>Pterygota</taxon>
        <taxon>Neoptera</taxon>
        <taxon>Endopterygota</taxon>
        <taxon>Coleoptera</taxon>
        <taxon>Polyphaga</taxon>
        <taxon>Cucujiformia</taxon>
        <taxon>Curculionidae</taxon>
        <taxon>Scolytinae</taxon>
        <taxon>Dendroctonus</taxon>
    </lineage>
</organism>
<protein>
    <submittedName>
        <fullName evidence="1">Uncharacterized protein</fullName>
    </submittedName>
</protein>
<feature type="non-terminal residue" evidence="1">
    <location>
        <position position="1"/>
    </location>
</feature>
<dbReference type="HOGENOM" id="CLU_2401908_0_0_1"/>